<evidence type="ECO:0000256" key="1">
    <source>
        <dbReference type="ARBA" id="ARBA00000830"/>
    </source>
</evidence>
<evidence type="ECO:0000256" key="4">
    <source>
        <dbReference type="ARBA" id="ARBA00013078"/>
    </source>
</evidence>
<dbReference type="InterPro" id="IPR041492">
    <property type="entry name" value="HAD_2"/>
</dbReference>
<dbReference type="SFLD" id="SFLDG01129">
    <property type="entry name" value="C1.5:_HAD__Beta-PGM__Phosphata"/>
    <property type="match status" value="1"/>
</dbReference>
<evidence type="ECO:0000313" key="5">
    <source>
        <dbReference type="EMBL" id="KZL21315.1"/>
    </source>
</evidence>
<reference evidence="5 6" key="1">
    <citation type="journal article" date="2016" name="Front. Microbiol.">
        <title>Comparative Genomic Analysis Reveals a Diverse Repertoire of Genes Involved in Prokaryote-Eukaryote Interactions within the Pseudovibrio Genus.</title>
        <authorList>
            <person name="Romano S."/>
            <person name="Fernandez-Guerra A."/>
            <person name="Reen F.J."/>
            <person name="Glockner F.O."/>
            <person name="Crowley S.P."/>
            <person name="O'Sullivan O."/>
            <person name="Cotter P.D."/>
            <person name="Adams C."/>
            <person name="Dobson A.D."/>
            <person name="O'Gara F."/>
        </authorList>
    </citation>
    <scope>NUCLEOTIDE SEQUENCE [LARGE SCALE GENOMIC DNA]</scope>
    <source>
        <strain evidence="5 6">Ad2</strain>
    </source>
</reference>
<proteinExistence type="inferred from homology"/>
<dbReference type="InterPro" id="IPR036412">
    <property type="entry name" value="HAD-like_sf"/>
</dbReference>
<dbReference type="Gene3D" id="1.10.150.520">
    <property type="match status" value="1"/>
</dbReference>
<gene>
    <name evidence="5" type="primary">gph_2</name>
    <name evidence="5" type="ORF">PsAD2_00606</name>
</gene>
<dbReference type="PANTHER" id="PTHR43434">
    <property type="entry name" value="PHOSPHOGLYCOLATE PHOSPHATASE"/>
    <property type="match status" value="1"/>
</dbReference>
<dbReference type="InterPro" id="IPR050155">
    <property type="entry name" value="HAD-like_hydrolase_sf"/>
</dbReference>
<keyword evidence="5" id="KW-0378">Hydrolase</keyword>
<evidence type="ECO:0000256" key="2">
    <source>
        <dbReference type="ARBA" id="ARBA00004818"/>
    </source>
</evidence>
<dbReference type="AlphaFoldDB" id="A0A166AMJ9"/>
<accession>A0A166AMJ9</accession>
<comment type="caution">
    <text evidence="5">The sequence shown here is derived from an EMBL/GenBank/DDBJ whole genome shotgun (WGS) entry which is preliminary data.</text>
</comment>
<dbReference type="EMBL" id="LMCB01000004">
    <property type="protein sequence ID" value="KZL21315.1"/>
    <property type="molecule type" value="Genomic_DNA"/>
</dbReference>
<dbReference type="PATRIC" id="fig|989403.3.peg.646"/>
<comment type="similarity">
    <text evidence="3">Belongs to the HAD-like hydrolase superfamily. CbbY/CbbZ/Gph/YieH family.</text>
</comment>
<dbReference type="GO" id="GO:0006281">
    <property type="term" value="P:DNA repair"/>
    <property type="evidence" value="ECO:0007669"/>
    <property type="project" value="TreeGrafter"/>
</dbReference>
<dbReference type="SFLD" id="SFLDS00003">
    <property type="entry name" value="Haloacid_Dehalogenase"/>
    <property type="match status" value="1"/>
</dbReference>
<dbReference type="EC" id="3.1.3.18" evidence="4"/>
<dbReference type="STRING" id="989403.SAMN05421798_105229"/>
<dbReference type="InterPro" id="IPR023214">
    <property type="entry name" value="HAD_sf"/>
</dbReference>
<organism evidence="5 6">
    <name type="scientific">Pseudovibrio axinellae</name>
    <dbReference type="NCBI Taxonomy" id="989403"/>
    <lineage>
        <taxon>Bacteria</taxon>
        <taxon>Pseudomonadati</taxon>
        <taxon>Pseudomonadota</taxon>
        <taxon>Alphaproteobacteria</taxon>
        <taxon>Hyphomicrobiales</taxon>
        <taxon>Stappiaceae</taxon>
        <taxon>Pseudovibrio</taxon>
    </lineage>
</organism>
<dbReference type="GO" id="GO:0005829">
    <property type="term" value="C:cytosol"/>
    <property type="evidence" value="ECO:0007669"/>
    <property type="project" value="TreeGrafter"/>
</dbReference>
<evidence type="ECO:0000313" key="6">
    <source>
        <dbReference type="Proteomes" id="UP000076577"/>
    </source>
</evidence>
<dbReference type="GO" id="GO:0008967">
    <property type="term" value="F:phosphoglycolate phosphatase activity"/>
    <property type="evidence" value="ECO:0007669"/>
    <property type="project" value="UniProtKB-EC"/>
</dbReference>
<dbReference type="PANTHER" id="PTHR43434:SF1">
    <property type="entry name" value="PHOSPHOGLYCOLATE PHOSPHATASE"/>
    <property type="match status" value="1"/>
</dbReference>
<dbReference type="Gene3D" id="3.40.50.1000">
    <property type="entry name" value="HAD superfamily/HAD-like"/>
    <property type="match status" value="1"/>
</dbReference>
<keyword evidence="6" id="KW-1185">Reference proteome</keyword>
<protein>
    <recommendedName>
        <fullName evidence="4">phosphoglycolate phosphatase</fullName>
        <ecNumber evidence="4">3.1.3.18</ecNumber>
    </recommendedName>
</protein>
<dbReference type="OrthoDB" id="9782449at2"/>
<dbReference type="Proteomes" id="UP000076577">
    <property type="component" value="Unassembled WGS sequence"/>
</dbReference>
<dbReference type="RefSeq" id="WP_068001997.1">
    <property type="nucleotide sequence ID" value="NZ_FOFM01000005.1"/>
</dbReference>
<sequence length="220" mass="24787">MFSTVIFDLDGTICHHKASYPKIFYEIFAEQFNKHSNIWLRHMMHNGEHSGIEAVHACFPNMSPSHQQQALKTFTDRWAACQTPYAGVFDAIVLLRSHYNCQIGVMTNGPSQFQWAVMNKLRVLDHVDFAYASGDAFPAECKPSVALLRKLEVRHNFSPETALFIGDNPQKDILPAREAGWQALHVSPHDKAADPLPLSTFQDAIASHAKLELNWSSLTL</sequence>
<comment type="catalytic activity">
    <reaction evidence="1">
        <text>2-phosphoglycolate + H2O = glycolate + phosphate</text>
        <dbReference type="Rhea" id="RHEA:14369"/>
        <dbReference type="ChEBI" id="CHEBI:15377"/>
        <dbReference type="ChEBI" id="CHEBI:29805"/>
        <dbReference type="ChEBI" id="CHEBI:43474"/>
        <dbReference type="ChEBI" id="CHEBI:58033"/>
        <dbReference type="EC" id="3.1.3.18"/>
    </reaction>
</comment>
<dbReference type="Pfam" id="PF13419">
    <property type="entry name" value="HAD_2"/>
    <property type="match status" value="1"/>
</dbReference>
<name>A0A166AMJ9_9HYPH</name>
<evidence type="ECO:0000256" key="3">
    <source>
        <dbReference type="ARBA" id="ARBA00006171"/>
    </source>
</evidence>
<dbReference type="SUPFAM" id="SSF56784">
    <property type="entry name" value="HAD-like"/>
    <property type="match status" value="1"/>
</dbReference>
<comment type="pathway">
    <text evidence="2">Organic acid metabolism; glycolate biosynthesis; glycolate from 2-phosphoglycolate: step 1/1.</text>
</comment>